<dbReference type="EMBL" id="CP010978">
    <property type="protein sequence ID" value="AJQ25552.1"/>
    <property type="molecule type" value="Genomic_DNA"/>
</dbReference>
<evidence type="ECO:0000313" key="5">
    <source>
        <dbReference type="EMBL" id="AJQ25552.1"/>
    </source>
</evidence>
<keyword evidence="1 3" id="KW-0862">Zinc</keyword>
<comment type="cofactor">
    <cofactor evidence="1 3">
        <name>Zn(2+)</name>
        <dbReference type="ChEBI" id="CHEBI:29105"/>
    </cofactor>
    <text evidence="1 3">Binds 2 Zn(2+) ions per subunit.</text>
</comment>
<keyword evidence="1 3" id="KW-0479">Metal-binding</keyword>
<feature type="binding site" evidence="3">
    <location>
        <position position="196"/>
    </location>
    <ligand>
        <name>Zn(2+)</name>
        <dbReference type="ChEBI" id="CHEBI:29105"/>
        <label>2</label>
        <note>catalytic</note>
    </ligand>
</feature>
<dbReference type="Proteomes" id="UP000005361">
    <property type="component" value="Chromosome"/>
</dbReference>
<dbReference type="GO" id="GO:0046872">
    <property type="term" value="F:metal ion binding"/>
    <property type="evidence" value="ECO:0007669"/>
    <property type="project" value="UniProtKB-KW"/>
</dbReference>
<name>I9NJI1_9FIRM</name>
<feature type="binding site" evidence="3">
    <location>
        <position position="62"/>
    </location>
    <ligand>
        <name>Zn(2+)</name>
        <dbReference type="ChEBI" id="CHEBI:29105"/>
        <label>1</label>
        <note>catalytic</note>
    </ligand>
</feature>
<feature type="binding site" evidence="3">
    <location>
        <position position="284"/>
    </location>
    <ligand>
        <name>Zn(2+)</name>
        <dbReference type="ChEBI" id="CHEBI:29105"/>
        <label>1</label>
        <note>catalytic</note>
    </ligand>
</feature>
<dbReference type="NCBIfam" id="TIGR01975">
    <property type="entry name" value="isoAsp_dipep"/>
    <property type="match status" value="1"/>
</dbReference>
<reference evidence="6" key="2">
    <citation type="submission" date="2015-02" db="EMBL/GenBank/DDBJ databases">
        <title>Complete Genome Sequence of Pelosinus fermentans JBW45.</title>
        <authorList>
            <person name="De Leon K.B."/>
            <person name="Utturkar S.M."/>
            <person name="Camilleri L.B."/>
            <person name="Arkin A.P."/>
            <person name="Fields M.W."/>
            <person name="Brown S.D."/>
            <person name="Wall J.D."/>
        </authorList>
    </citation>
    <scope>NUCLEOTIDE SEQUENCE [LARGE SCALE GENOMIC DNA]</scope>
    <source>
        <strain evidence="6">JBW45</strain>
    </source>
</reference>
<dbReference type="KEGG" id="pft:JBW_00200"/>
<feature type="active site" description="Proton acceptor" evidence="2">
    <location>
        <position position="284"/>
    </location>
</feature>
<dbReference type="PIRSF" id="PIRSF001238">
    <property type="entry name" value="IadA"/>
    <property type="match status" value="1"/>
</dbReference>
<accession>I9NJI1</accession>
<dbReference type="SUPFAM" id="SSF51338">
    <property type="entry name" value="Composite domain of metallo-dependent hydrolases"/>
    <property type="match status" value="1"/>
</dbReference>
<dbReference type="Pfam" id="PF01979">
    <property type="entry name" value="Amidohydro_1"/>
    <property type="match status" value="1"/>
</dbReference>
<dbReference type="GO" id="GO:0008237">
    <property type="term" value="F:metallopeptidase activity"/>
    <property type="evidence" value="ECO:0007669"/>
    <property type="project" value="UniProtKB-KW"/>
</dbReference>
<dbReference type="PANTHER" id="PTHR11647">
    <property type="entry name" value="HYDRANTOINASE/DIHYDROPYRIMIDINASE FAMILY MEMBER"/>
    <property type="match status" value="1"/>
</dbReference>
<evidence type="ECO:0000256" key="2">
    <source>
        <dbReference type="PIRSR" id="PIRSR001238-1"/>
    </source>
</evidence>
<dbReference type="GO" id="GO:0005737">
    <property type="term" value="C:cytoplasm"/>
    <property type="evidence" value="ECO:0007669"/>
    <property type="project" value="UniProtKB-SubCell"/>
</dbReference>
<organism evidence="5 6">
    <name type="scientific">Pelosinus fermentans JBW45</name>
    <dbReference type="NCBI Taxonomy" id="1192197"/>
    <lineage>
        <taxon>Bacteria</taxon>
        <taxon>Bacillati</taxon>
        <taxon>Bacillota</taxon>
        <taxon>Negativicutes</taxon>
        <taxon>Selenomonadales</taxon>
        <taxon>Sporomusaceae</taxon>
        <taxon>Pelosinus</taxon>
    </lineage>
</organism>
<keyword evidence="1" id="KW-0378">Hydrolase</keyword>
<dbReference type="InterPro" id="IPR050378">
    <property type="entry name" value="Metallo-dep_Hydrolases_sf"/>
</dbReference>
<protein>
    <recommendedName>
        <fullName evidence="1">Isoaspartyl dipeptidase</fullName>
        <ecNumber evidence="1">3.4.19.-</ecNumber>
    </recommendedName>
</protein>
<comment type="similarity">
    <text evidence="1">Belongs to the peptidase M38 family.</text>
</comment>
<dbReference type="EC" id="3.4.19.-" evidence="1"/>
<keyword evidence="1" id="KW-0645">Protease</keyword>
<evidence type="ECO:0000256" key="3">
    <source>
        <dbReference type="PIRSR" id="PIRSR001238-3"/>
    </source>
</evidence>
<dbReference type="InterPro" id="IPR011059">
    <property type="entry name" value="Metal-dep_hydrolase_composite"/>
</dbReference>
<proteinExistence type="inferred from homology"/>
<dbReference type="PANTHER" id="PTHR11647:SF1">
    <property type="entry name" value="COLLAPSIN RESPONSE MEDIATOR PROTEIN"/>
    <property type="match status" value="1"/>
</dbReference>
<dbReference type="SUPFAM" id="SSF51556">
    <property type="entry name" value="Metallo-dependent hydrolases"/>
    <property type="match status" value="1"/>
</dbReference>
<sequence>MFKILKNGHVYAPQDMGIKDVLLAGDTIALIADTIDAAPGYGDTEVYDVMGCLVVPGFVDQHVHLIGGGGEGGFSTRTPEVMLSELTTAGITTVVGTLGTDSVTRHMESLLAKAKGLEEEGISTWIYTGAYDVPVPTITGSVRSDILLIDKVVGVGEVAMSDHRSSQPSKEDFAQLAAQARVGGMLSGKAGVLHIHLGDGKGKLDWVFDIITQTDLPITQFTPTHFNKNKELFMEGIRFAKAGGMLDITTSSSTISPGRIQPPEAVKMCIGAEVPLEKVTMSSDGNGSLPVFSKNGELTGLMAASPRSLYQAVRNIVEAGILPLEDAIKLVTINPAKSLKLPKKGMISKGYDADIVVLDKTLTIRHVFAKGRCMVKEQKAVVKGVFEK</sequence>
<dbReference type="InterPro" id="IPR032466">
    <property type="entry name" value="Metal_Hydrolase"/>
</dbReference>
<keyword evidence="1" id="KW-0482">Metalloprotease</keyword>
<evidence type="ECO:0000256" key="1">
    <source>
        <dbReference type="PIRNR" id="PIRNR001238"/>
    </source>
</evidence>
<dbReference type="InterPro" id="IPR010229">
    <property type="entry name" value="Pept_M38_dipep"/>
</dbReference>
<dbReference type="GO" id="GO:0016810">
    <property type="term" value="F:hydrolase activity, acting on carbon-nitrogen (but not peptide) bonds"/>
    <property type="evidence" value="ECO:0007669"/>
    <property type="project" value="InterPro"/>
</dbReference>
<comment type="function">
    <text evidence="1">Catalyzes the hydrolytic cleavage of a subset of L-isoaspartyl (L-beta-aspartyl) dipeptides. Used to degrade proteins damaged by L-isoaspartyl residues formation.</text>
</comment>
<comment type="subcellular location">
    <subcellularLocation>
        <location evidence="1">Cytoplasm</location>
    </subcellularLocation>
</comment>
<feature type="binding site" evidence="3">
    <location>
        <position position="225"/>
    </location>
    <ligand>
        <name>Zn(2+)</name>
        <dbReference type="ChEBI" id="CHEBI:29105"/>
        <label>2</label>
        <note>catalytic</note>
    </ligand>
</feature>
<evidence type="ECO:0000313" key="6">
    <source>
        <dbReference type="Proteomes" id="UP000005361"/>
    </source>
</evidence>
<feature type="domain" description="Amidohydrolase-related" evidence="4">
    <location>
        <begin position="53"/>
        <end position="374"/>
    </location>
</feature>
<feature type="binding site" evidence="3">
    <location>
        <position position="64"/>
    </location>
    <ligand>
        <name>Zn(2+)</name>
        <dbReference type="ChEBI" id="CHEBI:29105"/>
        <label>1</label>
        <note>catalytic</note>
    </ligand>
</feature>
<dbReference type="Gene3D" id="2.30.40.10">
    <property type="entry name" value="Urease, subunit C, domain 1"/>
    <property type="match status" value="1"/>
</dbReference>
<dbReference type="RefSeq" id="WP_007961162.1">
    <property type="nucleotide sequence ID" value="NZ_CP010978.1"/>
</dbReference>
<dbReference type="GO" id="GO:0008798">
    <property type="term" value="F:beta-aspartyl-peptidase activity"/>
    <property type="evidence" value="ECO:0007669"/>
    <property type="project" value="InterPro"/>
</dbReference>
<comment type="PTM">
    <text evidence="1">Carboxylation allows a single lysine to coordinate two zinc ions.</text>
</comment>
<evidence type="ECO:0000259" key="4">
    <source>
        <dbReference type="Pfam" id="PF01979"/>
    </source>
</evidence>
<dbReference type="STRING" id="1192197.JBW_00200"/>
<dbReference type="Gene3D" id="3.20.20.140">
    <property type="entry name" value="Metal-dependent hydrolases"/>
    <property type="match status" value="1"/>
</dbReference>
<dbReference type="HOGENOM" id="CLU_058216_0_0_9"/>
<dbReference type="OrthoDB" id="9775607at2"/>
<dbReference type="GO" id="GO:0006508">
    <property type="term" value="P:proteolysis"/>
    <property type="evidence" value="ECO:0007669"/>
    <property type="project" value="UniProtKB-KW"/>
</dbReference>
<reference evidence="5 6" key="1">
    <citation type="journal article" date="2015" name="Genome Announc.">
        <title>Complete Genome Sequence of Pelosinus fermentans JBW45, a Member of a Remarkably Competitive Group of Negativicutes in the Firmicutes Phylum.</title>
        <authorList>
            <person name="De Leon K.B."/>
            <person name="Utturkar S.M."/>
            <person name="Camilleri L.B."/>
            <person name="Elias D.A."/>
            <person name="Arkin A.P."/>
            <person name="Fields M.W."/>
            <person name="Brown S.D."/>
            <person name="Wall J.D."/>
        </authorList>
    </citation>
    <scope>NUCLEOTIDE SEQUENCE [LARGE SCALE GENOMIC DNA]</scope>
    <source>
        <strain evidence="5 6">JBW45</strain>
    </source>
</reference>
<dbReference type="AlphaFoldDB" id="I9NJI1"/>
<gene>
    <name evidence="5" type="ORF">JBW_00200</name>
</gene>
<dbReference type="InterPro" id="IPR006680">
    <property type="entry name" value="Amidohydro-rel"/>
</dbReference>